<comment type="subcellular location">
    <subcellularLocation>
        <location evidence="2">Cell outer membrane</location>
        <topology evidence="2">Lipid-anchor</topology>
    </subcellularLocation>
</comment>
<comment type="similarity">
    <text evidence="1 2">Belongs to the outer membrane factor (OMF) (TC 1.B.17) family.</text>
</comment>
<evidence type="ECO:0000256" key="3">
    <source>
        <dbReference type="SAM" id="MobiDB-lite"/>
    </source>
</evidence>
<dbReference type="PANTHER" id="PTHR30203">
    <property type="entry name" value="OUTER MEMBRANE CATION EFFLUX PROTEIN"/>
    <property type="match status" value="1"/>
</dbReference>
<keyword evidence="2" id="KW-0564">Palmitate</keyword>
<dbReference type="GO" id="GO:0015562">
    <property type="term" value="F:efflux transmembrane transporter activity"/>
    <property type="evidence" value="ECO:0007669"/>
    <property type="project" value="InterPro"/>
</dbReference>
<dbReference type="InterPro" id="IPR003423">
    <property type="entry name" value="OMP_efflux"/>
</dbReference>
<sequence length="463" mass="51291">MSRRVRLWASAGLVALGGCTSMSSEINYSTESQAQLAQVPHWQTSLKGQSITQLTDLMDSPQLHQWIQQALAQNPGLQNTLLTLRQAQLTAEQAGAAQYPEVSAGFSGKRSGGGQNSGDNNSGRHPHTEYTGSVSVSWTLDIWRQVADQVQAAEYEVTQQAALYRSARATLTGEVMSQWLGLIADSHALDIEHQRLATLEKTQSLVEGRYRQGLSGLESLESARSATSSSQARLVQYQNALEMRQRALNTLLGRFDATPFERPADYPEVALPHIPNTETTLRQRPDLQAAYQAILAADRRTAVAYKDLLPSFSLQAALQQVADSPREALLTDPVWSLLGQLTAPLFQGGRLRAQAEIQTLITAQRYQDYRETLLTAIEDVRNALAQEVALGQRQTHIRNALDRQKNSLALYENRYRNGVISLLDLLNVQQQTYDLQAQWDQLTHDRLSNRINLALALGIGVDP</sequence>
<keyword evidence="2" id="KW-0812">Transmembrane</keyword>
<protein>
    <recommendedName>
        <fullName evidence="6">RND transporter</fullName>
    </recommendedName>
</protein>
<dbReference type="STRING" id="197479.BFW38_05645"/>
<evidence type="ECO:0000256" key="2">
    <source>
        <dbReference type="RuleBase" id="RU362097"/>
    </source>
</evidence>
<comment type="caution">
    <text evidence="4">The sequence shown here is derived from an EMBL/GenBank/DDBJ whole genome shotgun (WGS) entry which is preliminary data.</text>
</comment>
<keyword evidence="2" id="KW-0449">Lipoprotein</keyword>
<dbReference type="PROSITE" id="PS51257">
    <property type="entry name" value="PROKAR_LIPOPROTEIN"/>
    <property type="match status" value="1"/>
</dbReference>
<dbReference type="Gene3D" id="2.20.200.10">
    <property type="entry name" value="Outer membrane efflux proteins (OEP)"/>
    <property type="match status" value="1"/>
</dbReference>
<feature type="region of interest" description="Disordered" evidence="3">
    <location>
        <begin position="103"/>
        <end position="130"/>
    </location>
</feature>
<evidence type="ECO:0000313" key="4">
    <source>
        <dbReference type="EMBL" id="ODC05220.1"/>
    </source>
</evidence>
<evidence type="ECO:0008006" key="6">
    <source>
        <dbReference type="Google" id="ProtNLM"/>
    </source>
</evidence>
<keyword evidence="2" id="KW-0472">Membrane</keyword>
<keyword evidence="5" id="KW-1185">Reference proteome</keyword>
<dbReference type="Pfam" id="PF02321">
    <property type="entry name" value="OEP"/>
    <property type="match status" value="2"/>
</dbReference>
<dbReference type="AlphaFoldDB" id="A0A1E2VDY1"/>
<proteinExistence type="inferred from homology"/>
<dbReference type="Proteomes" id="UP000094291">
    <property type="component" value="Unassembled WGS sequence"/>
</dbReference>
<evidence type="ECO:0000256" key="1">
    <source>
        <dbReference type="ARBA" id="ARBA00007613"/>
    </source>
</evidence>
<dbReference type="InterPro" id="IPR010131">
    <property type="entry name" value="MdtP/NodT-like"/>
</dbReference>
<dbReference type="GO" id="GO:0009279">
    <property type="term" value="C:cell outer membrane"/>
    <property type="evidence" value="ECO:0007669"/>
    <property type="project" value="UniProtKB-SubCell"/>
</dbReference>
<dbReference type="NCBIfam" id="TIGR01845">
    <property type="entry name" value="outer_NodT"/>
    <property type="match status" value="1"/>
</dbReference>
<gene>
    <name evidence="4" type="ORF">BFW38_05645</name>
</gene>
<reference evidence="4 5" key="1">
    <citation type="submission" date="2016-08" db="EMBL/GenBank/DDBJ databases">
        <authorList>
            <person name="Seilhamer J.J."/>
        </authorList>
    </citation>
    <scope>NUCLEOTIDE SEQUENCE [LARGE SCALE GENOMIC DNA]</scope>
    <source>
        <strain evidence="4 5">PH27A</strain>
    </source>
</reference>
<evidence type="ECO:0000313" key="5">
    <source>
        <dbReference type="Proteomes" id="UP000094291"/>
    </source>
</evidence>
<dbReference type="SUPFAM" id="SSF56954">
    <property type="entry name" value="Outer membrane efflux proteins (OEP)"/>
    <property type="match status" value="1"/>
</dbReference>
<organism evidence="4 5">
    <name type="scientific">Terasakiispira papahanaumokuakeensis</name>
    <dbReference type="NCBI Taxonomy" id="197479"/>
    <lineage>
        <taxon>Bacteria</taxon>
        <taxon>Pseudomonadati</taxon>
        <taxon>Pseudomonadota</taxon>
        <taxon>Gammaproteobacteria</taxon>
        <taxon>Oceanospirillales</taxon>
        <taxon>Terasakiispira</taxon>
    </lineage>
</organism>
<keyword evidence="2" id="KW-1134">Transmembrane beta strand</keyword>
<name>A0A1E2VDY1_9GAMM</name>
<dbReference type="EMBL" id="MDTQ01000001">
    <property type="protein sequence ID" value="ODC05220.1"/>
    <property type="molecule type" value="Genomic_DNA"/>
</dbReference>
<accession>A0A1E2VDY1</accession>
<dbReference type="Gene3D" id="1.20.1600.10">
    <property type="entry name" value="Outer membrane efflux proteins (OEP)"/>
    <property type="match status" value="1"/>
</dbReference>